<dbReference type="InterPro" id="IPR027417">
    <property type="entry name" value="P-loop_NTPase"/>
</dbReference>
<dbReference type="InterPro" id="IPR017871">
    <property type="entry name" value="ABC_transporter-like_CS"/>
</dbReference>
<dbReference type="PROSITE" id="PS00211">
    <property type="entry name" value="ABC_TRANSPORTER_1"/>
    <property type="match status" value="1"/>
</dbReference>
<dbReference type="FunFam" id="3.40.50.300:FF:004959">
    <property type="entry name" value="ABC transporter family protein"/>
    <property type="match status" value="1"/>
</dbReference>
<accession>A2FU48</accession>
<dbReference type="InParanoid" id="A2FU48"/>
<dbReference type="SMR" id="A2FU48"/>
<keyword evidence="2" id="KW-0677">Repeat</keyword>
<keyword evidence="5" id="KW-1185">Reference proteome</keyword>
<dbReference type="GO" id="GO:0140359">
    <property type="term" value="F:ABC-type transporter activity"/>
    <property type="evidence" value="ECO:0007669"/>
    <property type="project" value="InterPro"/>
</dbReference>
<reference evidence="4" key="1">
    <citation type="submission" date="2006-10" db="EMBL/GenBank/DDBJ databases">
        <authorList>
            <person name="Amadeo P."/>
            <person name="Zhao Q."/>
            <person name="Wortman J."/>
            <person name="Fraser-Liggett C."/>
            <person name="Carlton J."/>
        </authorList>
    </citation>
    <scope>NUCLEOTIDE SEQUENCE</scope>
    <source>
        <strain evidence="4">G3</strain>
    </source>
</reference>
<dbReference type="EMBL" id="DS114026">
    <property type="protein sequence ID" value="EAX91570.1"/>
    <property type="molecule type" value="Genomic_DNA"/>
</dbReference>
<sequence length="274" mass="30904">MIYGRLPQSHGQILMEGKPVKKGMIALCPQFDDHLSPELTGYENLRFYSLLYGIGFSEFEKLLKNIIKGLDLEEHINKMISQMSGGNQRKISIAIALMSSSPLILLDEPTSSLDPTARQHVHDLITRSKGNKTFILCTHLLSEAEKLCDNIAIIIKGCVYTYGTPQFLTSHFGREWKLDVLIDDVNYSETVKGFIEANIPTAKFSFERHRTLVFSIPSETISLTQVFEIMQRAIDTKIGVSYFTCSSCTLEKVFMELVKIADTETNLIEPAKEN</sequence>
<dbReference type="STRING" id="5722.A2FU48"/>
<feature type="domain" description="ABC transporter" evidence="3">
    <location>
        <begin position="1"/>
        <end position="111"/>
    </location>
</feature>
<dbReference type="Pfam" id="PF00005">
    <property type="entry name" value="ABC_tran"/>
    <property type="match status" value="1"/>
</dbReference>
<dbReference type="InterPro" id="IPR003439">
    <property type="entry name" value="ABC_transporter-like_ATP-bd"/>
</dbReference>
<evidence type="ECO:0000313" key="5">
    <source>
        <dbReference type="Proteomes" id="UP000001542"/>
    </source>
</evidence>
<dbReference type="eggNOG" id="KOG0059">
    <property type="taxonomic scope" value="Eukaryota"/>
</dbReference>
<dbReference type="AlphaFoldDB" id="A2FU48"/>
<proteinExistence type="predicted"/>
<dbReference type="GO" id="GO:0042626">
    <property type="term" value="F:ATPase-coupled transmembrane transporter activity"/>
    <property type="evidence" value="ECO:0000318"/>
    <property type="project" value="GO_Central"/>
</dbReference>
<reference evidence="4" key="2">
    <citation type="journal article" date="2007" name="Science">
        <title>Draft genome sequence of the sexually transmitted pathogen Trichomonas vaginalis.</title>
        <authorList>
            <person name="Carlton J.M."/>
            <person name="Hirt R.P."/>
            <person name="Silva J.C."/>
            <person name="Delcher A.L."/>
            <person name="Schatz M."/>
            <person name="Zhao Q."/>
            <person name="Wortman J.R."/>
            <person name="Bidwell S.L."/>
            <person name="Alsmark U.C.M."/>
            <person name="Besteiro S."/>
            <person name="Sicheritz-Ponten T."/>
            <person name="Noel C.J."/>
            <person name="Dacks J.B."/>
            <person name="Foster P.G."/>
            <person name="Simillion C."/>
            <person name="Van de Peer Y."/>
            <person name="Miranda-Saavedra D."/>
            <person name="Barton G.J."/>
            <person name="Westrop G.D."/>
            <person name="Mueller S."/>
            <person name="Dessi D."/>
            <person name="Fiori P.L."/>
            <person name="Ren Q."/>
            <person name="Paulsen I."/>
            <person name="Zhang H."/>
            <person name="Bastida-Corcuera F.D."/>
            <person name="Simoes-Barbosa A."/>
            <person name="Brown M.T."/>
            <person name="Hayes R.D."/>
            <person name="Mukherjee M."/>
            <person name="Okumura C.Y."/>
            <person name="Schneider R."/>
            <person name="Smith A.J."/>
            <person name="Vanacova S."/>
            <person name="Villalvazo M."/>
            <person name="Haas B.J."/>
            <person name="Pertea M."/>
            <person name="Feldblyum T.V."/>
            <person name="Utterback T.R."/>
            <person name="Shu C.L."/>
            <person name="Osoegawa K."/>
            <person name="de Jong P.J."/>
            <person name="Hrdy I."/>
            <person name="Horvathova L."/>
            <person name="Zubacova Z."/>
            <person name="Dolezal P."/>
            <person name="Malik S.B."/>
            <person name="Logsdon J.M. Jr."/>
            <person name="Henze K."/>
            <person name="Gupta A."/>
            <person name="Wang C.C."/>
            <person name="Dunne R.L."/>
            <person name="Upcroft J.A."/>
            <person name="Upcroft P."/>
            <person name="White O."/>
            <person name="Salzberg S.L."/>
            <person name="Tang P."/>
            <person name="Chiu C.-H."/>
            <person name="Lee Y.-S."/>
            <person name="Embley T.M."/>
            <person name="Coombs G.H."/>
            <person name="Mottram J.C."/>
            <person name="Tachezy J."/>
            <person name="Fraser-Liggett C.M."/>
            <person name="Johnson P.J."/>
        </authorList>
    </citation>
    <scope>NUCLEOTIDE SEQUENCE [LARGE SCALE GENOMIC DNA]</scope>
    <source>
        <strain evidence="4">G3</strain>
    </source>
</reference>
<gene>
    <name evidence="4" type="ORF">TVAG_364970</name>
</gene>
<dbReference type="SUPFAM" id="SSF52540">
    <property type="entry name" value="P-loop containing nucleoside triphosphate hydrolases"/>
    <property type="match status" value="1"/>
</dbReference>
<dbReference type="GO" id="GO:0016887">
    <property type="term" value="F:ATP hydrolysis activity"/>
    <property type="evidence" value="ECO:0007669"/>
    <property type="project" value="InterPro"/>
</dbReference>
<dbReference type="PANTHER" id="PTHR19229:SF36">
    <property type="entry name" value="ATP-BINDING CASSETTE SUB-FAMILY A MEMBER 2"/>
    <property type="match status" value="1"/>
</dbReference>
<evidence type="ECO:0000313" key="4">
    <source>
        <dbReference type="EMBL" id="EAX91570.1"/>
    </source>
</evidence>
<organism evidence="4 5">
    <name type="scientific">Trichomonas vaginalis (strain ATCC PRA-98 / G3)</name>
    <dbReference type="NCBI Taxonomy" id="412133"/>
    <lineage>
        <taxon>Eukaryota</taxon>
        <taxon>Metamonada</taxon>
        <taxon>Parabasalia</taxon>
        <taxon>Trichomonadida</taxon>
        <taxon>Trichomonadidae</taxon>
        <taxon>Trichomonas</taxon>
    </lineage>
</organism>
<dbReference type="OrthoDB" id="10255969at2759"/>
<evidence type="ECO:0000256" key="1">
    <source>
        <dbReference type="ARBA" id="ARBA00022448"/>
    </source>
</evidence>
<name>A2FU48_TRIV3</name>
<dbReference type="VEuPathDB" id="TrichDB:TVAG_364970"/>
<protein>
    <submittedName>
        <fullName evidence="4">ABC transporter family protein</fullName>
    </submittedName>
</protein>
<dbReference type="GO" id="GO:0005319">
    <property type="term" value="F:lipid transporter activity"/>
    <property type="evidence" value="ECO:0000318"/>
    <property type="project" value="GO_Central"/>
</dbReference>
<dbReference type="GO" id="GO:0005524">
    <property type="term" value="F:ATP binding"/>
    <property type="evidence" value="ECO:0007669"/>
    <property type="project" value="InterPro"/>
</dbReference>
<dbReference type="Proteomes" id="UP000001542">
    <property type="component" value="Unassembled WGS sequence"/>
</dbReference>
<keyword evidence="1" id="KW-0813">Transport</keyword>
<evidence type="ECO:0000256" key="2">
    <source>
        <dbReference type="ARBA" id="ARBA00022737"/>
    </source>
</evidence>
<dbReference type="GO" id="GO:0016020">
    <property type="term" value="C:membrane"/>
    <property type="evidence" value="ECO:0007669"/>
    <property type="project" value="InterPro"/>
</dbReference>
<dbReference type="Gene3D" id="3.40.50.300">
    <property type="entry name" value="P-loop containing nucleotide triphosphate hydrolases"/>
    <property type="match status" value="1"/>
</dbReference>
<dbReference type="InterPro" id="IPR026082">
    <property type="entry name" value="ABCA"/>
</dbReference>
<dbReference type="GO" id="GO:0006869">
    <property type="term" value="P:lipid transport"/>
    <property type="evidence" value="ECO:0000318"/>
    <property type="project" value="GO_Central"/>
</dbReference>
<dbReference type="PANTHER" id="PTHR19229">
    <property type="entry name" value="ATP-BINDING CASSETTE TRANSPORTER SUBFAMILY A ABCA"/>
    <property type="match status" value="1"/>
</dbReference>
<dbReference type="VEuPathDB" id="TrichDB:TVAGG3_0126700"/>
<evidence type="ECO:0000259" key="3">
    <source>
        <dbReference type="Pfam" id="PF00005"/>
    </source>
</evidence>